<dbReference type="EMBL" id="WJEE01000002">
    <property type="protein sequence ID" value="MRI65158.1"/>
    <property type="molecule type" value="Genomic_DNA"/>
</dbReference>
<keyword evidence="3" id="KW-1185">Reference proteome</keyword>
<reference evidence="2 3" key="1">
    <citation type="submission" date="2019-10" db="EMBL/GenBank/DDBJ databases">
        <title>Gracilibacillus salitolerans sp. nov., a moderate halophile isolated from a saline soil in northwest China.</title>
        <authorList>
            <person name="Gan L."/>
        </authorList>
    </citation>
    <scope>NUCLEOTIDE SEQUENCE [LARGE SCALE GENOMIC DNA]</scope>
    <source>
        <strain evidence="2 3">TP2-8</strain>
    </source>
</reference>
<evidence type="ECO:0000313" key="2">
    <source>
        <dbReference type="EMBL" id="MRI65158.1"/>
    </source>
</evidence>
<feature type="region of interest" description="Disordered" evidence="1">
    <location>
        <begin position="42"/>
        <end position="63"/>
    </location>
</feature>
<sequence>MAKIKAPNKDYTGISAGVSFVKGEAETDDKWLIQWFKNKGYEVEEEKKTTSKQTKSTSKASSK</sequence>
<comment type="caution">
    <text evidence="2">The sequence shown here is derived from an EMBL/GenBank/DDBJ whole genome shotgun (WGS) entry which is preliminary data.</text>
</comment>
<protein>
    <submittedName>
        <fullName evidence="2">Uncharacterized protein</fullName>
    </submittedName>
</protein>
<proteinExistence type="predicted"/>
<feature type="compositionally biased region" description="Low complexity" evidence="1">
    <location>
        <begin position="51"/>
        <end position="63"/>
    </location>
</feature>
<dbReference type="AlphaFoldDB" id="A0A6N7QT17"/>
<name>A0A6N7QT17_9BACI</name>
<evidence type="ECO:0000256" key="1">
    <source>
        <dbReference type="SAM" id="MobiDB-lite"/>
    </source>
</evidence>
<gene>
    <name evidence="2" type="ORF">GH885_02195</name>
</gene>
<dbReference type="Proteomes" id="UP000435187">
    <property type="component" value="Unassembled WGS sequence"/>
</dbReference>
<evidence type="ECO:0000313" key="3">
    <source>
        <dbReference type="Proteomes" id="UP000435187"/>
    </source>
</evidence>
<accession>A0A6N7QT17</accession>
<dbReference type="RefSeq" id="WP_153834021.1">
    <property type="nucleotide sequence ID" value="NZ_JBHUMW010000107.1"/>
</dbReference>
<organism evidence="2 3">
    <name type="scientific">Gracilibacillus thailandensis</name>
    <dbReference type="NCBI Taxonomy" id="563735"/>
    <lineage>
        <taxon>Bacteria</taxon>
        <taxon>Bacillati</taxon>
        <taxon>Bacillota</taxon>
        <taxon>Bacilli</taxon>
        <taxon>Bacillales</taxon>
        <taxon>Bacillaceae</taxon>
        <taxon>Gracilibacillus</taxon>
    </lineage>
</organism>